<reference evidence="14 15" key="1">
    <citation type="submission" date="2017-10" db="EMBL/GenBank/DDBJ databases">
        <title>Draft genome of Longibacter Salinarum.</title>
        <authorList>
            <person name="Goh K.M."/>
            <person name="Shamsir M.S."/>
            <person name="Lim S.W."/>
        </authorList>
    </citation>
    <scope>NUCLEOTIDE SEQUENCE [LARGE SCALE GENOMIC DNA]</scope>
    <source>
        <strain evidence="14 15">KCTC 52045</strain>
    </source>
</reference>
<dbReference type="InterPro" id="IPR039430">
    <property type="entry name" value="Thymidylate_kin-like_dom"/>
</dbReference>
<dbReference type="Pfam" id="PF02223">
    <property type="entry name" value="Thymidylate_kin"/>
    <property type="match status" value="1"/>
</dbReference>
<evidence type="ECO:0000256" key="6">
    <source>
        <dbReference type="ARBA" id="ARBA00022741"/>
    </source>
</evidence>
<accession>A0A2A8CV16</accession>
<comment type="caution">
    <text evidence="14">The sequence shown here is derived from an EMBL/GenBank/DDBJ whole genome shotgun (WGS) entry which is preliminary data.</text>
</comment>
<keyword evidence="7 12" id="KW-0418">Kinase</keyword>
<name>A0A2A8CV16_9BACT</name>
<evidence type="ECO:0000256" key="1">
    <source>
        <dbReference type="ARBA" id="ARBA00009776"/>
    </source>
</evidence>
<dbReference type="GO" id="GO:0006233">
    <property type="term" value="P:dTDP biosynthetic process"/>
    <property type="evidence" value="ECO:0007669"/>
    <property type="project" value="InterPro"/>
</dbReference>
<dbReference type="NCBIfam" id="TIGR00041">
    <property type="entry name" value="DTMP_kinase"/>
    <property type="match status" value="1"/>
</dbReference>
<dbReference type="HAMAP" id="MF_00165">
    <property type="entry name" value="Thymidylate_kinase"/>
    <property type="match status" value="1"/>
</dbReference>
<evidence type="ECO:0000256" key="5">
    <source>
        <dbReference type="ARBA" id="ARBA00022727"/>
    </source>
</evidence>
<keyword evidence="4 12" id="KW-0808">Transferase</keyword>
<dbReference type="FunFam" id="3.40.50.300:FF:000225">
    <property type="entry name" value="Thymidylate kinase"/>
    <property type="match status" value="1"/>
</dbReference>
<dbReference type="GO" id="GO:0005829">
    <property type="term" value="C:cytosol"/>
    <property type="evidence" value="ECO:0007669"/>
    <property type="project" value="TreeGrafter"/>
</dbReference>
<dbReference type="AlphaFoldDB" id="A0A2A8CV16"/>
<dbReference type="InterPro" id="IPR018095">
    <property type="entry name" value="Thymidylate_kin_CS"/>
</dbReference>
<dbReference type="SUPFAM" id="SSF52540">
    <property type="entry name" value="P-loop containing nucleoside triphosphate hydrolases"/>
    <property type="match status" value="1"/>
</dbReference>
<feature type="binding site" evidence="12">
    <location>
        <begin position="8"/>
        <end position="15"/>
    </location>
    <ligand>
        <name>ATP</name>
        <dbReference type="ChEBI" id="CHEBI:30616"/>
    </ligand>
</feature>
<comment type="function">
    <text evidence="11 12">Phosphorylation of dTMP to form dTDP in both de novo and salvage pathways of dTTP synthesis.</text>
</comment>
<evidence type="ECO:0000313" key="14">
    <source>
        <dbReference type="EMBL" id="PEN12307.1"/>
    </source>
</evidence>
<dbReference type="InterPro" id="IPR027417">
    <property type="entry name" value="P-loop_NTPase"/>
</dbReference>
<dbReference type="Proteomes" id="UP000220102">
    <property type="component" value="Unassembled WGS sequence"/>
</dbReference>
<dbReference type="CDD" id="cd01672">
    <property type="entry name" value="TMPK"/>
    <property type="match status" value="1"/>
</dbReference>
<evidence type="ECO:0000256" key="7">
    <source>
        <dbReference type="ARBA" id="ARBA00022777"/>
    </source>
</evidence>
<keyword evidence="15" id="KW-1185">Reference proteome</keyword>
<dbReference type="EMBL" id="PDEQ01000008">
    <property type="protein sequence ID" value="PEN12307.1"/>
    <property type="molecule type" value="Genomic_DNA"/>
</dbReference>
<proteinExistence type="inferred from homology"/>
<dbReference type="GO" id="GO:0004798">
    <property type="term" value="F:dTMP kinase activity"/>
    <property type="evidence" value="ECO:0007669"/>
    <property type="project" value="UniProtKB-UniRule"/>
</dbReference>
<dbReference type="GO" id="GO:0006227">
    <property type="term" value="P:dUDP biosynthetic process"/>
    <property type="evidence" value="ECO:0007669"/>
    <property type="project" value="TreeGrafter"/>
</dbReference>
<dbReference type="PROSITE" id="PS01331">
    <property type="entry name" value="THYMIDYLATE_KINASE"/>
    <property type="match status" value="1"/>
</dbReference>
<evidence type="ECO:0000256" key="12">
    <source>
        <dbReference type="HAMAP-Rule" id="MF_00165"/>
    </source>
</evidence>
<organism evidence="14 15">
    <name type="scientific">Longibacter salinarum</name>
    <dbReference type="NCBI Taxonomy" id="1850348"/>
    <lineage>
        <taxon>Bacteria</taxon>
        <taxon>Pseudomonadati</taxon>
        <taxon>Rhodothermota</taxon>
        <taxon>Rhodothermia</taxon>
        <taxon>Rhodothermales</taxon>
        <taxon>Salisaetaceae</taxon>
        <taxon>Longibacter</taxon>
    </lineage>
</organism>
<evidence type="ECO:0000259" key="13">
    <source>
        <dbReference type="Pfam" id="PF02223"/>
    </source>
</evidence>
<dbReference type="Gene3D" id="3.40.50.300">
    <property type="entry name" value="P-loop containing nucleotide triphosphate hydrolases"/>
    <property type="match status" value="1"/>
</dbReference>
<feature type="domain" description="Thymidylate kinase-like" evidence="13">
    <location>
        <begin position="6"/>
        <end position="200"/>
    </location>
</feature>
<evidence type="ECO:0000256" key="3">
    <source>
        <dbReference type="ARBA" id="ARBA00017144"/>
    </source>
</evidence>
<evidence type="ECO:0000256" key="11">
    <source>
        <dbReference type="ARBA" id="ARBA00057735"/>
    </source>
</evidence>
<evidence type="ECO:0000256" key="2">
    <source>
        <dbReference type="ARBA" id="ARBA00012980"/>
    </source>
</evidence>
<evidence type="ECO:0000256" key="9">
    <source>
        <dbReference type="ARBA" id="ARBA00029962"/>
    </source>
</evidence>
<evidence type="ECO:0000256" key="4">
    <source>
        <dbReference type="ARBA" id="ARBA00022679"/>
    </source>
</evidence>
<dbReference type="OrthoDB" id="9774907at2"/>
<gene>
    <name evidence="12 14" type="primary">tmk</name>
    <name evidence="14" type="ORF">CRI94_14885</name>
</gene>
<keyword evidence="8 12" id="KW-0067">ATP-binding</keyword>
<dbReference type="PANTHER" id="PTHR10344">
    <property type="entry name" value="THYMIDYLATE KINASE"/>
    <property type="match status" value="1"/>
</dbReference>
<comment type="catalytic activity">
    <reaction evidence="10 12">
        <text>dTMP + ATP = dTDP + ADP</text>
        <dbReference type="Rhea" id="RHEA:13517"/>
        <dbReference type="ChEBI" id="CHEBI:30616"/>
        <dbReference type="ChEBI" id="CHEBI:58369"/>
        <dbReference type="ChEBI" id="CHEBI:63528"/>
        <dbReference type="ChEBI" id="CHEBI:456216"/>
        <dbReference type="EC" id="2.7.4.9"/>
    </reaction>
</comment>
<dbReference type="InterPro" id="IPR018094">
    <property type="entry name" value="Thymidylate_kinase"/>
</dbReference>
<dbReference type="GO" id="GO:0006235">
    <property type="term" value="P:dTTP biosynthetic process"/>
    <property type="evidence" value="ECO:0007669"/>
    <property type="project" value="UniProtKB-UniRule"/>
</dbReference>
<evidence type="ECO:0000256" key="10">
    <source>
        <dbReference type="ARBA" id="ARBA00048743"/>
    </source>
</evidence>
<sequence>MLLISFEGIDGSGKSTQVELLREYLVDAGYQPLIVREPGGTDLSERVRTLLLDEDVDIEPMAELLLFSAARAQLSREKIRPALEAGRIVICDRFYDSSTAYQGAGRDVAVSEVDNGWLKELHRRATGGLVPDRTYLVEVDAQTALDRRSSQRTGPDRMEGAPESFYTRVASAYDILARNEPERFLRLDGEDSISGIQGKIRADVDRLLDSARTGA</sequence>
<keyword evidence="6 12" id="KW-0547">Nucleotide-binding</keyword>
<comment type="similarity">
    <text evidence="1 12">Belongs to the thymidylate kinase family.</text>
</comment>
<evidence type="ECO:0000313" key="15">
    <source>
        <dbReference type="Proteomes" id="UP000220102"/>
    </source>
</evidence>
<evidence type="ECO:0000256" key="8">
    <source>
        <dbReference type="ARBA" id="ARBA00022840"/>
    </source>
</evidence>
<dbReference type="PANTHER" id="PTHR10344:SF4">
    <property type="entry name" value="UMP-CMP KINASE 2, MITOCHONDRIAL"/>
    <property type="match status" value="1"/>
</dbReference>
<keyword evidence="5 12" id="KW-0545">Nucleotide biosynthesis</keyword>
<protein>
    <recommendedName>
        <fullName evidence="3 12">Thymidylate kinase</fullName>
        <ecNumber evidence="2 12">2.7.4.9</ecNumber>
    </recommendedName>
    <alternativeName>
        <fullName evidence="9 12">dTMP kinase</fullName>
    </alternativeName>
</protein>
<dbReference type="RefSeq" id="WP_098077565.1">
    <property type="nucleotide sequence ID" value="NZ_PDEQ01000008.1"/>
</dbReference>
<dbReference type="GO" id="GO:0005524">
    <property type="term" value="F:ATP binding"/>
    <property type="evidence" value="ECO:0007669"/>
    <property type="project" value="UniProtKB-UniRule"/>
</dbReference>
<dbReference type="EC" id="2.7.4.9" evidence="2 12"/>